<proteinExistence type="predicted"/>
<dbReference type="AlphaFoldDB" id="A0A1B2EZA3"/>
<evidence type="ECO:0000256" key="1">
    <source>
        <dbReference type="SAM" id="MobiDB-lite"/>
    </source>
</evidence>
<evidence type="ECO:0000313" key="2">
    <source>
        <dbReference type="EMBL" id="ANY85319.1"/>
    </source>
</evidence>
<sequence>MLRIDCAIVLRHSDLGDIVLRDNRFCSSEDIWVAPGTSEQTTQAGSQPSSTQEAVMPCKWSLESPSE</sequence>
<protein>
    <submittedName>
        <fullName evidence="2">Uncharacterized protein</fullName>
    </submittedName>
</protein>
<accession>A0A1B2EZA3</accession>
<dbReference type="KEGG" id="moc:BB934_44975"/>
<feature type="compositionally biased region" description="Polar residues" evidence="1">
    <location>
        <begin position="37"/>
        <end position="53"/>
    </location>
</feature>
<name>A0A1B2EZA3_9HYPH</name>
<dbReference type="EMBL" id="CP016620">
    <property type="protein sequence ID" value="ANY85319.1"/>
    <property type="molecule type" value="Genomic_DNA"/>
</dbReference>
<organism evidence="2">
    <name type="scientific">Microvirga ossetica</name>
    <dbReference type="NCBI Taxonomy" id="1882682"/>
    <lineage>
        <taxon>Bacteria</taxon>
        <taxon>Pseudomonadati</taxon>
        <taxon>Pseudomonadota</taxon>
        <taxon>Alphaproteobacteria</taxon>
        <taxon>Hyphomicrobiales</taxon>
        <taxon>Methylobacteriaceae</taxon>
        <taxon>Microvirga</taxon>
    </lineage>
</organism>
<geneLocation type="plasmid" evidence="2">
    <name>unnamed4</name>
</geneLocation>
<keyword evidence="2" id="KW-0614">Plasmid</keyword>
<reference evidence="2" key="1">
    <citation type="submission" date="2016-07" db="EMBL/GenBank/DDBJ databases">
        <title>Microvirga ossetica sp. nov. a new species of rhizobia isolated from root nodules of the legume species Vicia alpestris Steven originated from North Ossetia region in the Caucasus.</title>
        <authorList>
            <person name="Safronova V.I."/>
            <person name="Kuznetsova I.G."/>
            <person name="Sazanova A.L."/>
            <person name="Belimov A."/>
            <person name="Andronov E."/>
            <person name="Osledkin Y.S."/>
            <person name="Onishchuk O.P."/>
            <person name="Kurchak O.N."/>
            <person name="Shaposhnikov A.I."/>
            <person name="Willems A."/>
            <person name="Tikhonovich I.A."/>
        </authorList>
    </citation>
    <scope>NUCLEOTIDE SEQUENCE [LARGE SCALE GENOMIC DNA]</scope>
    <source>
        <strain evidence="2">V5/3M</strain>
        <plasmid evidence="2">unnamed4</plasmid>
    </source>
</reference>
<feature type="region of interest" description="Disordered" evidence="1">
    <location>
        <begin position="36"/>
        <end position="67"/>
    </location>
</feature>
<gene>
    <name evidence="2" type="ORF">BB934_44975</name>
</gene>